<keyword evidence="3 6" id="KW-0812">Transmembrane</keyword>
<evidence type="ECO:0000256" key="5">
    <source>
        <dbReference type="ARBA" id="ARBA00023136"/>
    </source>
</evidence>
<feature type="transmembrane region" description="Helical" evidence="6">
    <location>
        <begin position="615"/>
        <end position="639"/>
    </location>
</feature>
<keyword evidence="6" id="KW-0813">Transport</keyword>
<evidence type="ECO:0000313" key="8">
    <source>
        <dbReference type="EMBL" id="MDI4646524.1"/>
    </source>
</evidence>
<dbReference type="PIRSF" id="PIRSF018968">
    <property type="entry name" value="ABC_permease_BceB"/>
    <property type="match status" value="1"/>
</dbReference>
<keyword evidence="4 6" id="KW-1133">Transmembrane helix</keyword>
<dbReference type="Proteomes" id="UP001161691">
    <property type="component" value="Unassembled WGS sequence"/>
</dbReference>
<keyword evidence="2 6" id="KW-1003">Cell membrane</keyword>
<evidence type="ECO:0000256" key="1">
    <source>
        <dbReference type="ARBA" id="ARBA00004651"/>
    </source>
</evidence>
<comment type="caution">
    <text evidence="8">The sequence shown here is derived from an EMBL/GenBank/DDBJ whole genome shotgun (WGS) entry which is preliminary data.</text>
</comment>
<evidence type="ECO:0000256" key="3">
    <source>
        <dbReference type="ARBA" id="ARBA00022692"/>
    </source>
</evidence>
<dbReference type="Pfam" id="PF02687">
    <property type="entry name" value="FtsX"/>
    <property type="match status" value="1"/>
</dbReference>
<keyword evidence="9" id="KW-1185">Reference proteome</keyword>
<feature type="transmembrane region" description="Helical" evidence="6">
    <location>
        <begin position="284"/>
        <end position="305"/>
    </location>
</feature>
<feature type="domain" description="ABC3 transporter permease C-terminal" evidence="7">
    <location>
        <begin position="64"/>
        <end position="181"/>
    </location>
</feature>
<comment type="subcellular location">
    <subcellularLocation>
        <location evidence="1 6">Cell membrane</location>
        <topology evidence="1 6">Multi-pass membrane protein</topology>
    </subcellularLocation>
</comment>
<organism evidence="8 9">
    <name type="scientific">Cohnella hashimotonis</name>
    <dbReference type="NCBI Taxonomy" id="2826895"/>
    <lineage>
        <taxon>Bacteria</taxon>
        <taxon>Bacillati</taxon>
        <taxon>Bacillota</taxon>
        <taxon>Bacilli</taxon>
        <taxon>Bacillales</taxon>
        <taxon>Paenibacillaceae</taxon>
        <taxon>Cohnella</taxon>
    </lineage>
</organism>
<keyword evidence="5 6" id="KW-0472">Membrane</keyword>
<comment type="similarity">
    <text evidence="6">Belongs to the ABC-4 integral membrane protein family.</text>
</comment>
<dbReference type="InterPro" id="IPR052536">
    <property type="entry name" value="ABC-4_Integral_Memb_Prot"/>
</dbReference>
<feature type="transmembrane region" description="Helical" evidence="6">
    <location>
        <begin position="106"/>
        <end position="133"/>
    </location>
</feature>
<dbReference type="RefSeq" id="WP_282909369.1">
    <property type="nucleotide sequence ID" value="NZ_JAGRPV010000001.1"/>
</dbReference>
<protein>
    <submittedName>
        <fullName evidence="8">ABC transporter permease</fullName>
    </submittedName>
</protein>
<reference evidence="8" key="1">
    <citation type="submission" date="2023-04" db="EMBL/GenBank/DDBJ databases">
        <title>Comparative genomic analysis of Cohnella hashimotonis sp. nov., isolated from the International Space Station.</title>
        <authorList>
            <person name="Venkateswaran K."/>
            <person name="Simpson A."/>
        </authorList>
    </citation>
    <scope>NUCLEOTIDE SEQUENCE</scope>
    <source>
        <strain evidence="8">F6_2S_P_1</strain>
    </source>
</reference>
<evidence type="ECO:0000259" key="7">
    <source>
        <dbReference type="Pfam" id="PF02687"/>
    </source>
</evidence>
<feature type="transmembrane region" description="Helical" evidence="6">
    <location>
        <begin position="153"/>
        <end position="177"/>
    </location>
</feature>
<dbReference type="PANTHER" id="PTHR46795">
    <property type="entry name" value="ABC TRANSPORTER PERMEASE-RELATED-RELATED"/>
    <property type="match status" value="1"/>
</dbReference>
<dbReference type="InterPro" id="IPR003838">
    <property type="entry name" value="ABC3_permease_C"/>
</dbReference>
<feature type="transmembrane region" description="Helical" evidence="6">
    <location>
        <begin position="20"/>
        <end position="38"/>
    </location>
</feature>
<sequence>MTFRSLALSNVRGNWRAYSAFILSSVFSVLIFYLYAAFLLHPDVQSGEIKGALQVKQGMLACEILIIVFSFFFVLYSNSAFMKTRKKEFGLFTLFGMTRSQIRKMVLYESAFIAAVSIAAGIGLGMLFSKLFFLALGALLDSGETIRFAVPPAALWMTAAGFFALFMVITLLTLFRVGRSEIVELLREARKPKPEPRLSVWAAVAGLLTLSGGYALALSMNAHTFLILTLPVVGLTVIGTYFLYAQGSVAILRLLMRRKRFYYNRTNMLTVSQLVYKMKDNARLLFVITVMSAVVLSASGTVYVLQQLQKSQILSHAPFAIGFIERGEGAHQVIDPAEVVRIAREDGLHITRQQKLSGLLGEHLAKEGSTAQKDEFDAMIVSESDYNREAKLLGRKSAAPADDEAVLVLPYQEMESYRPIQNGAIRLTLGNEKIKLHLTDQLAGAVTSPVLFATYLLVVDDARYALLNASAAPGSRLVSYGYDWSNWEHSEDTVDKIVKAMDPDFESQAQTYRVPSYVSTNQSISLTLFIGLFISLLFFIAMGSLIYFKLFTELQEDQAQFKALSRIGMTAAEIRRIVVTQVGLVFLIPCIVGSVHALFAIQALGNLLGSPILKYAAVVFAIYLIMQAVYFAVTCATYLRSIRSGGRTATE</sequence>
<gene>
    <name evidence="8" type="ORF">KB449_16225</name>
</gene>
<dbReference type="EMBL" id="JAGRPV010000001">
    <property type="protein sequence ID" value="MDI4646524.1"/>
    <property type="molecule type" value="Genomic_DNA"/>
</dbReference>
<feature type="transmembrane region" description="Helical" evidence="6">
    <location>
        <begin position="58"/>
        <end position="77"/>
    </location>
</feature>
<evidence type="ECO:0000256" key="2">
    <source>
        <dbReference type="ARBA" id="ARBA00022475"/>
    </source>
</evidence>
<name>A0ABT6TKS8_9BACL</name>
<feature type="transmembrane region" description="Helical" evidence="6">
    <location>
        <begin position="582"/>
        <end position="603"/>
    </location>
</feature>
<proteinExistence type="inferred from homology"/>
<feature type="transmembrane region" description="Helical" evidence="6">
    <location>
        <begin position="198"/>
        <end position="219"/>
    </location>
</feature>
<dbReference type="PANTHER" id="PTHR46795:SF1">
    <property type="entry name" value="ABC TRANSPORTER PERMEASE PROTEIN"/>
    <property type="match status" value="1"/>
</dbReference>
<dbReference type="InterPro" id="IPR027022">
    <property type="entry name" value="ABC_permease_BceB-typ"/>
</dbReference>
<evidence type="ECO:0000256" key="6">
    <source>
        <dbReference type="PIRNR" id="PIRNR018968"/>
    </source>
</evidence>
<feature type="transmembrane region" description="Helical" evidence="6">
    <location>
        <begin position="526"/>
        <end position="548"/>
    </location>
</feature>
<evidence type="ECO:0000256" key="4">
    <source>
        <dbReference type="ARBA" id="ARBA00022989"/>
    </source>
</evidence>
<feature type="transmembrane region" description="Helical" evidence="6">
    <location>
        <begin position="225"/>
        <end position="255"/>
    </location>
</feature>
<evidence type="ECO:0000313" key="9">
    <source>
        <dbReference type="Proteomes" id="UP001161691"/>
    </source>
</evidence>
<accession>A0ABT6TKS8</accession>